<feature type="binding site" evidence="12">
    <location>
        <position position="298"/>
    </location>
    <ligand>
        <name>K(+)</name>
        <dbReference type="ChEBI" id="CHEBI:29103"/>
    </ligand>
</feature>
<evidence type="ECO:0000313" key="14">
    <source>
        <dbReference type="EMBL" id="GGI09270.1"/>
    </source>
</evidence>
<dbReference type="Gene3D" id="3.40.1190.20">
    <property type="match status" value="1"/>
</dbReference>
<dbReference type="HAMAP" id="MF_01987">
    <property type="entry name" value="Ribokinase"/>
    <property type="match status" value="1"/>
</dbReference>
<keyword evidence="6 12" id="KW-0547">Nucleotide-binding</keyword>
<dbReference type="CDD" id="cd01174">
    <property type="entry name" value="ribokinase"/>
    <property type="match status" value="1"/>
</dbReference>
<dbReference type="Proteomes" id="UP000632535">
    <property type="component" value="Unassembled WGS sequence"/>
</dbReference>
<keyword evidence="9 12" id="KW-0460">Magnesium</keyword>
<evidence type="ECO:0000256" key="5">
    <source>
        <dbReference type="ARBA" id="ARBA00022723"/>
    </source>
</evidence>
<comment type="activity regulation">
    <text evidence="12">Activated by a monovalent cation that binds near, but not in, the active site. The most likely occupant of the site in vivo is potassium. Ion binding induces a conformational change that may alter substrate affinity.</text>
</comment>
<comment type="subcellular location">
    <subcellularLocation>
        <location evidence="12">Cytoplasm</location>
    </subcellularLocation>
</comment>
<dbReference type="Pfam" id="PF00294">
    <property type="entry name" value="PfkB"/>
    <property type="match status" value="1"/>
</dbReference>
<keyword evidence="4 12" id="KW-0808">Transferase</keyword>
<dbReference type="InterPro" id="IPR011611">
    <property type="entry name" value="PfkB_dom"/>
</dbReference>
<dbReference type="RefSeq" id="WP_188524072.1">
    <property type="nucleotide sequence ID" value="NZ_BMDG01000008.1"/>
</dbReference>
<feature type="binding site" evidence="12">
    <location>
        <begin position="267"/>
        <end position="268"/>
    </location>
    <ligand>
        <name>ATP</name>
        <dbReference type="ChEBI" id="CHEBI:30616"/>
    </ligand>
</feature>
<proteinExistence type="inferred from homology"/>
<evidence type="ECO:0000256" key="6">
    <source>
        <dbReference type="ARBA" id="ARBA00022741"/>
    </source>
</evidence>
<dbReference type="InterPro" id="IPR011877">
    <property type="entry name" value="Ribokinase"/>
</dbReference>
<protein>
    <recommendedName>
        <fullName evidence="3 12">Ribokinase</fullName>
        <shortName evidence="12">RK</shortName>
        <ecNumber evidence="2 12">2.7.1.15</ecNumber>
    </recommendedName>
</protein>
<comment type="similarity">
    <text evidence="12">Belongs to the carbohydrate kinase PfkB family. Ribokinase subfamily.</text>
</comment>
<feature type="binding site" evidence="12">
    <location>
        <position position="148"/>
    </location>
    <ligand>
        <name>substrate</name>
    </ligand>
</feature>
<feature type="binding site" evidence="12">
    <location>
        <begin position="48"/>
        <end position="52"/>
    </location>
    <ligand>
        <name>substrate</name>
    </ligand>
</feature>
<dbReference type="InterPro" id="IPR002173">
    <property type="entry name" value="Carboh/pur_kinase_PfkB_CS"/>
</dbReference>
<evidence type="ECO:0000256" key="9">
    <source>
        <dbReference type="ARBA" id="ARBA00022842"/>
    </source>
</evidence>
<evidence type="ECO:0000256" key="8">
    <source>
        <dbReference type="ARBA" id="ARBA00022840"/>
    </source>
</evidence>
<organism evidence="14 15">
    <name type="scientific">Isoptericola cucumis</name>
    <dbReference type="NCBI Taxonomy" id="1776856"/>
    <lineage>
        <taxon>Bacteria</taxon>
        <taxon>Bacillati</taxon>
        <taxon>Actinomycetota</taxon>
        <taxon>Actinomycetes</taxon>
        <taxon>Micrococcales</taxon>
        <taxon>Promicromonosporaceae</taxon>
        <taxon>Isoptericola</taxon>
    </lineage>
</organism>
<sequence>MTSDGAHARRAGIVVVGSTNADLVLGVRAHPAPGETVLGHGMQVMSGGKGANQAVAAARLGAEVALVGAVGDDEFAVAALAGLRAAGVDLDAVAVADAPTGIAVVTVSDDGENSIVVVPGANGTVDADVVRAHEALVAGAAVVVLQGEIPVAGIEAAARAATGRLVVNLAPVVDVAEDVLLRADPLVLNEHEARLVGERLGVAAGRSDDEAALVRGLLARGVRSVVLTVGPRGALVGGADGGLVGGAAAVVRVPSPRVRAVDTTGAGDAFVGALACGLSRGDRLVDAARTAARVGAFAVRAEGAQASYPGVGDELPEVSEVAS</sequence>
<dbReference type="PROSITE" id="PS00584">
    <property type="entry name" value="PFKB_KINASES_2"/>
    <property type="match status" value="1"/>
</dbReference>
<dbReference type="PRINTS" id="PR00990">
    <property type="entry name" value="RIBOKINASE"/>
</dbReference>
<dbReference type="EMBL" id="BMDG01000008">
    <property type="protein sequence ID" value="GGI09270.1"/>
    <property type="molecule type" value="Genomic_DNA"/>
</dbReference>
<evidence type="ECO:0000256" key="10">
    <source>
        <dbReference type="ARBA" id="ARBA00022958"/>
    </source>
</evidence>
<comment type="catalytic activity">
    <reaction evidence="12">
        <text>D-ribose + ATP = D-ribose 5-phosphate + ADP + H(+)</text>
        <dbReference type="Rhea" id="RHEA:13697"/>
        <dbReference type="ChEBI" id="CHEBI:15378"/>
        <dbReference type="ChEBI" id="CHEBI:30616"/>
        <dbReference type="ChEBI" id="CHEBI:47013"/>
        <dbReference type="ChEBI" id="CHEBI:78346"/>
        <dbReference type="ChEBI" id="CHEBI:456216"/>
        <dbReference type="EC" id="2.7.1.15"/>
    </reaction>
</comment>
<comment type="similarity">
    <text evidence="1">Belongs to the carbohydrate kinase pfkB family.</text>
</comment>
<evidence type="ECO:0000256" key="1">
    <source>
        <dbReference type="ARBA" id="ARBA00005380"/>
    </source>
</evidence>
<comment type="caution">
    <text evidence="12">Lacks conserved residue(s) required for the propagation of feature annotation.</text>
</comment>
<comment type="pathway">
    <text evidence="12">Carbohydrate metabolism; D-ribose degradation; D-ribose 5-phosphate from beta-D-ribopyranose: step 2/2.</text>
</comment>
<feature type="active site" description="Proton acceptor" evidence="12">
    <location>
        <position position="268"/>
    </location>
</feature>
<comment type="cofactor">
    <cofactor evidence="12">
        <name>Mg(2+)</name>
        <dbReference type="ChEBI" id="CHEBI:18420"/>
    </cofactor>
    <text evidence="12">Requires a divalent cation, most likely magnesium in vivo, as an electrophilic catalyst to aid phosphoryl group transfer. It is the chelate of the metal and the nucleotide that is the actual substrate.</text>
</comment>
<feature type="binding site" evidence="12">
    <location>
        <position position="264"/>
    </location>
    <ligand>
        <name>K(+)</name>
        <dbReference type="ChEBI" id="CHEBI:29103"/>
    </ligand>
</feature>
<feature type="binding site" evidence="12">
    <location>
        <position position="189"/>
    </location>
    <ligand>
        <name>ATP</name>
        <dbReference type="ChEBI" id="CHEBI:30616"/>
    </ligand>
</feature>
<evidence type="ECO:0000259" key="13">
    <source>
        <dbReference type="Pfam" id="PF00294"/>
    </source>
</evidence>
<evidence type="ECO:0000256" key="12">
    <source>
        <dbReference type="HAMAP-Rule" id="MF_01987"/>
    </source>
</evidence>
<evidence type="ECO:0000256" key="4">
    <source>
        <dbReference type="ARBA" id="ARBA00022679"/>
    </source>
</evidence>
<feature type="binding site" evidence="12">
    <location>
        <begin position="20"/>
        <end position="22"/>
    </location>
    <ligand>
        <name>substrate</name>
    </ligand>
</feature>
<dbReference type="PANTHER" id="PTHR10584">
    <property type="entry name" value="SUGAR KINASE"/>
    <property type="match status" value="1"/>
</dbReference>
<evidence type="ECO:0000256" key="7">
    <source>
        <dbReference type="ARBA" id="ARBA00022777"/>
    </source>
</evidence>
<keyword evidence="8 12" id="KW-0067">ATP-binding</keyword>
<feature type="binding site" evidence="12">
    <location>
        <position position="262"/>
    </location>
    <ligand>
        <name>K(+)</name>
        <dbReference type="ChEBI" id="CHEBI:29103"/>
    </ligand>
</feature>
<feature type="binding site" evidence="12">
    <location>
        <position position="307"/>
    </location>
    <ligand>
        <name>K(+)</name>
        <dbReference type="ChEBI" id="CHEBI:29103"/>
    </ligand>
</feature>
<keyword evidence="5 12" id="KW-0479">Metal-binding</keyword>
<feature type="binding site" evidence="12">
    <location>
        <begin position="228"/>
        <end position="233"/>
    </location>
    <ligand>
        <name>ATP</name>
        <dbReference type="ChEBI" id="CHEBI:30616"/>
    </ligand>
</feature>
<feature type="binding site" evidence="12">
    <location>
        <position position="268"/>
    </location>
    <ligand>
        <name>substrate</name>
    </ligand>
</feature>
<feature type="domain" description="Carbohydrate kinase PfkB" evidence="13">
    <location>
        <begin position="13"/>
        <end position="309"/>
    </location>
</feature>
<name>A0ABQ2B6T7_9MICO</name>
<comment type="function">
    <text evidence="12">Catalyzes the phosphorylation of ribose at O-5 in a reaction requiring ATP and magnesium. The resulting D-ribose-5-phosphate can then be used either for sythesis of nucleotides, histidine, and tryptophan, or as a component of the pentose phosphate pathway.</text>
</comment>
<dbReference type="SUPFAM" id="SSF53613">
    <property type="entry name" value="Ribokinase-like"/>
    <property type="match status" value="1"/>
</dbReference>
<feature type="binding site" evidence="12">
    <location>
        <position position="303"/>
    </location>
    <ligand>
        <name>K(+)</name>
        <dbReference type="ChEBI" id="CHEBI:29103"/>
    </ligand>
</feature>
<keyword evidence="12" id="KW-0963">Cytoplasm</keyword>
<evidence type="ECO:0000313" key="15">
    <source>
        <dbReference type="Proteomes" id="UP000632535"/>
    </source>
</evidence>
<keyword evidence="11 12" id="KW-0119">Carbohydrate metabolism</keyword>
<dbReference type="EC" id="2.7.1.15" evidence="2 12"/>
<dbReference type="InterPro" id="IPR002139">
    <property type="entry name" value="Ribo/fructo_kinase"/>
</dbReference>
<keyword evidence="7 12" id="KW-0418">Kinase</keyword>
<feature type="binding site" evidence="12">
    <location>
        <position position="301"/>
    </location>
    <ligand>
        <name>K(+)</name>
        <dbReference type="ChEBI" id="CHEBI:29103"/>
    </ligand>
</feature>
<evidence type="ECO:0000256" key="2">
    <source>
        <dbReference type="ARBA" id="ARBA00012035"/>
    </source>
</evidence>
<keyword evidence="15" id="KW-1185">Reference proteome</keyword>
<comment type="caution">
    <text evidence="14">The sequence shown here is derived from an EMBL/GenBank/DDBJ whole genome shotgun (WGS) entry which is preliminary data.</text>
</comment>
<accession>A0ABQ2B6T7</accession>
<evidence type="ECO:0000256" key="11">
    <source>
        <dbReference type="ARBA" id="ARBA00023277"/>
    </source>
</evidence>
<evidence type="ECO:0000256" key="3">
    <source>
        <dbReference type="ARBA" id="ARBA00016943"/>
    </source>
</evidence>
<keyword evidence="10 12" id="KW-0630">Potassium</keyword>
<dbReference type="PANTHER" id="PTHR10584:SF166">
    <property type="entry name" value="RIBOKINASE"/>
    <property type="match status" value="1"/>
</dbReference>
<dbReference type="InterPro" id="IPR029056">
    <property type="entry name" value="Ribokinase-like"/>
</dbReference>
<reference evidence="15" key="1">
    <citation type="journal article" date="2019" name="Int. J. Syst. Evol. Microbiol.">
        <title>The Global Catalogue of Microorganisms (GCM) 10K type strain sequencing project: providing services to taxonomists for standard genome sequencing and annotation.</title>
        <authorList>
            <consortium name="The Broad Institute Genomics Platform"/>
            <consortium name="The Broad Institute Genome Sequencing Center for Infectious Disease"/>
            <person name="Wu L."/>
            <person name="Ma J."/>
        </authorList>
    </citation>
    <scope>NUCLEOTIDE SEQUENCE [LARGE SCALE GENOMIC DNA]</scope>
    <source>
        <strain evidence="15">CCM 8653</strain>
    </source>
</reference>
<comment type="subunit">
    <text evidence="12">Homodimer.</text>
</comment>
<gene>
    <name evidence="12 14" type="primary">rbsK</name>
    <name evidence="14" type="ORF">GCM10007368_25330</name>
</gene>